<evidence type="ECO:0000256" key="1">
    <source>
        <dbReference type="ARBA" id="ARBA00004651"/>
    </source>
</evidence>
<feature type="transmembrane region" description="Helical" evidence="6">
    <location>
        <begin position="146"/>
        <end position="170"/>
    </location>
</feature>
<feature type="transmembrane region" description="Helical" evidence="6">
    <location>
        <begin position="424"/>
        <end position="441"/>
    </location>
</feature>
<dbReference type="InterPro" id="IPR018461">
    <property type="entry name" value="Na/H_Antiport_NhaC-like_C"/>
</dbReference>
<keyword evidence="5 6" id="KW-0472">Membrane</keyword>
<dbReference type="Proteomes" id="UP000187046">
    <property type="component" value="Unassembled WGS sequence"/>
</dbReference>
<keyword evidence="3 6" id="KW-0812">Transmembrane</keyword>
<feature type="transmembrane region" description="Helical" evidence="6">
    <location>
        <begin position="291"/>
        <end position="312"/>
    </location>
</feature>
<evidence type="ECO:0000256" key="3">
    <source>
        <dbReference type="ARBA" id="ARBA00022692"/>
    </source>
</evidence>
<evidence type="ECO:0000259" key="7">
    <source>
        <dbReference type="Pfam" id="PF03553"/>
    </source>
</evidence>
<dbReference type="InterPro" id="IPR032813">
    <property type="entry name" value="Na_H_antiport_N"/>
</dbReference>
<evidence type="ECO:0000313" key="10">
    <source>
        <dbReference type="Proteomes" id="UP000187046"/>
    </source>
</evidence>
<dbReference type="PANTHER" id="PTHR37821">
    <property type="entry name" value="AMINO ACID TRANSPORTER YUIF-RELATED"/>
    <property type="match status" value="1"/>
</dbReference>
<evidence type="ECO:0000313" key="9">
    <source>
        <dbReference type="EMBL" id="OMI30011.1"/>
    </source>
</evidence>
<gene>
    <name evidence="9" type="ORF">BTA31_03825</name>
</gene>
<feature type="transmembrane region" description="Helical" evidence="6">
    <location>
        <begin position="103"/>
        <end position="134"/>
    </location>
</feature>
<name>A0ABX3I826_9BACI</name>
<dbReference type="EMBL" id="MRBL01000003">
    <property type="protein sequence ID" value="OMI30011.1"/>
    <property type="molecule type" value="Genomic_DNA"/>
</dbReference>
<dbReference type="Pfam" id="PF03553">
    <property type="entry name" value="Na_H_antiporter"/>
    <property type="match status" value="1"/>
</dbReference>
<evidence type="ECO:0000256" key="6">
    <source>
        <dbReference type="SAM" id="Phobius"/>
    </source>
</evidence>
<evidence type="ECO:0000256" key="2">
    <source>
        <dbReference type="ARBA" id="ARBA00022475"/>
    </source>
</evidence>
<feature type="transmembrane region" description="Helical" evidence="6">
    <location>
        <begin position="190"/>
        <end position="212"/>
    </location>
</feature>
<feature type="transmembrane region" description="Helical" evidence="6">
    <location>
        <begin position="6"/>
        <end position="30"/>
    </location>
</feature>
<feature type="transmembrane region" description="Helical" evidence="6">
    <location>
        <begin position="332"/>
        <end position="352"/>
    </location>
</feature>
<feature type="transmembrane region" description="Helical" evidence="6">
    <location>
        <begin position="364"/>
        <end position="389"/>
    </location>
</feature>
<keyword evidence="10" id="KW-1185">Reference proteome</keyword>
<reference evidence="9 10" key="1">
    <citation type="submission" date="2016-12" db="EMBL/GenBank/DDBJ databases">
        <title>Bacillus phylogenomics.</title>
        <authorList>
            <person name="Dunlap C."/>
        </authorList>
    </citation>
    <scope>NUCLEOTIDE SEQUENCE [LARGE SCALE GENOMIC DNA]</scope>
    <source>
        <strain evidence="9 10">NRRL B-41327</strain>
    </source>
</reference>
<feature type="transmembrane region" description="Helical" evidence="6">
    <location>
        <begin position="236"/>
        <end position="253"/>
    </location>
</feature>
<accession>A0ABX3I826</accession>
<evidence type="ECO:0000256" key="5">
    <source>
        <dbReference type="ARBA" id="ARBA00023136"/>
    </source>
</evidence>
<dbReference type="PANTHER" id="PTHR37821:SF1">
    <property type="entry name" value="AMINO ACID TRANSPORTER YUIF-RELATED"/>
    <property type="match status" value="1"/>
</dbReference>
<feature type="transmembrane region" description="Helical" evidence="6">
    <location>
        <begin position="51"/>
        <end position="71"/>
    </location>
</feature>
<feature type="domain" description="Na+/H+ antiporter NhaC-like C-terminal" evidence="7">
    <location>
        <begin position="151"/>
        <end position="436"/>
    </location>
</feature>
<evidence type="ECO:0000259" key="8">
    <source>
        <dbReference type="Pfam" id="PF13726"/>
    </source>
</evidence>
<proteinExistence type="predicted"/>
<protein>
    <submittedName>
        <fullName evidence="9">Sodium:proton antiporter</fullName>
    </submittedName>
</protein>
<evidence type="ECO:0000256" key="4">
    <source>
        <dbReference type="ARBA" id="ARBA00022989"/>
    </source>
</evidence>
<comment type="caution">
    <text evidence="9">The sequence shown here is derived from an EMBL/GenBank/DDBJ whole genome shotgun (WGS) entry which is preliminary data.</text>
</comment>
<keyword evidence="4 6" id="KW-1133">Transmembrane helix</keyword>
<dbReference type="RefSeq" id="WP_076788937.1">
    <property type="nucleotide sequence ID" value="NZ_JAKYKF010000002.1"/>
</dbReference>
<dbReference type="InterPro" id="IPR052576">
    <property type="entry name" value="AA_Transporter-Related"/>
</dbReference>
<comment type="subcellular location">
    <subcellularLocation>
        <location evidence="1">Cell membrane</location>
        <topology evidence="1">Multi-pass membrane protein</topology>
    </subcellularLocation>
</comment>
<feature type="domain" description="Putative Na+/H+ antiporter N-terminal" evidence="8">
    <location>
        <begin position="2"/>
        <end position="88"/>
    </location>
</feature>
<organism evidence="9 10">
    <name type="scientific">Bacillus haynesii</name>
    <dbReference type="NCBI Taxonomy" id="1925021"/>
    <lineage>
        <taxon>Bacteria</taxon>
        <taxon>Bacillati</taxon>
        <taxon>Bacillota</taxon>
        <taxon>Bacilli</taxon>
        <taxon>Bacillales</taxon>
        <taxon>Bacillaceae</taxon>
        <taxon>Bacillus</taxon>
    </lineage>
</organism>
<dbReference type="Pfam" id="PF13726">
    <property type="entry name" value="Na_H_antiport_2"/>
    <property type="match status" value="1"/>
</dbReference>
<keyword evidence="2" id="KW-1003">Cell membrane</keyword>
<sequence length="442" mass="45920">MNAVVIAVIVMLILSLLRVNVVLALIVGALAGGLTGGLGLGQTVNVFTEGLGGNATVAVSYALLGAFAVALTKTGLPDAMVEAAVKLIGKEGDTRRKTLSKALIVFVILIISCMSQNVVPVHIAFIPVLIPPLLKILNELQVDRRLIACAMTFGLTAPYVLLPVGFGQIFQGILKDNMKDAGLSVTLADIPIAMIIPIAGMMAGLAVAAFVYRKPRTYEMKEIAGQKSAAYTKKSLSIAVLAIAVSLSVQLYLSQSLDVDGMIFGALSGLAVLFLSGAMKRGEADELITNGMNMMAFIGFVMLAAAGFANVLEKTGDVKALVEASTGFISNNQVIGALLMLVVGLLITMGIGSSFATIPIIATIFVPLCMQLGFSPMATIAIIGTAAALGDAGSPASDSTLGPTSGLNADGQHHHIWDTCVPTFIFYNIPLILFGWIAAIVL</sequence>
<feature type="transmembrane region" description="Helical" evidence="6">
    <location>
        <begin position="259"/>
        <end position="279"/>
    </location>
</feature>